<dbReference type="InterPro" id="IPR029498">
    <property type="entry name" value="HeLo_dom"/>
</dbReference>
<dbReference type="EMBL" id="JAZAVK010000065">
    <property type="protein sequence ID" value="KAK7426549.1"/>
    <property type="molecule type" value="Genomic_DNA"/>
</dbReference>
<feature type="repeat" description="ANK" evidence="3">
    <location>
        <begin position="889"/>
        <end position="921"/>
    </location>
</feature>
<sequence>METVGLVVGVAGLAGLFTSCLEAVDKVQSYQTFGTDSHVLDTRFKVAKARFERWGTGVGIEQGRLLPNHHSLLDDKDTSTVVTDVLDIIIKAICDASNTSLRRTRTAGPGDDQGTHRPRHPAPESRRRKMAWALRGKGGRTEQVELFEKLVEELHHLVPPDTGEHTRTETTPGHGWPLEIRRILARMEGEIRAETRRELHSWLGCSSPNERYHDSLQKRLTGTCNWILDRPVFQHWLATEVSAGPKLLWIHGPAGFGKTILCARVVEHLSSILETPVAHFFFSSDLESRGDPFFALRSWISQIVSRHEDAFEHVRQRCESDSDAVATRATVVTLFTQLLRVIPGCTFVADGLDECIYSDHSTTSITRFLQHVMDAVAGTDTRVLIASRDEPEIRHALIDDARETFAEYKILPDDVRPDNAACSQDIVNRTLPNKNDDLRSTLSKAMTDRCQGQFLWLKMQEESLNTPTGLDHVYDRNWMRITRFGERKKHRAFALLRWAAFALRPLTVCEITEAILIDESEDLLLEDLPDAVDDDYVDSEIVGLCGPLLEVRNESTAPSAGRQTVHLPHFSVRQYLLCKLPTPDWIQQNDRLQTSHEQLQNTVLAKACLQYIGLHQVWVDVPHGSSLTLGVSFRSYAATTWHQHINSGLRNNAELTRLSVGFLSRDNSTWGAWTALVESEDAKRQDEKAETIPPSPLYYAIKLHLTDVAISLITEQNINETSSLGRSALGIACSTGSINIVNVLLEKGANIAVASENGWTPLNMASSNGHVEVVKLLLEKGANTAVADNNGWTPLHAASIHGHVEVVKLLLKKGANTAVASENGWTPLNMASSNGHVEVVKLLLEKGADTAVADNNGWTPLNTASSNGHVEVVKLLLKKGADTAVADNDGWTPLYTASIYGHVKVVKLLLEKGADITVADNDGWTPLYAASSNGYAEVVKLLLEKGANIIVADNAGWTPLYTASIQGHAEVVKLLHEKGANATVANNDGWTPLNAASRNGHVEVVKLLIGIPSVDASKTDPLGRTALFLASRYGQHQVVQVLLSDGRINPGIRDWYGSTSLFAAVANGHFEVVELLVTEGTTIENQGGVGRSLIWWARRTGKPQLLSLLVQHTERVGGPIPDDATPNDAISASFDPEAAWCDACTLGIRDGCGYSCSLCGSGSFCLCSECFERGVRCCDSSHVLVLL</sequence>
<feature type="repeat" description="ANK" evidence="3">
    <location>
        <begin position="988"/>
        <end position="1009"/>
    </location>
</feature>
<dbReference type="InterPro" id="IPR038305">
    <property type="entry name" value="HeLo_sf"/>
</dbReference>
<dbReference type="InterPro" id="IPR051631">
    <property type="entry name" value="Ankyrin-KH/SAM_domain"/>
</dbReference>
<dbReference type="SUPFAM" id="SSF52540">
    <property type="entry name" value="P-loop containing nucleoside triphosphate hydrolases"/>
    <property type="match status" value="1"/>
</dbReference>
<dbReference type="PRINTS" id="PR01415">
    <property type="entry name" value="ANKYRIN"/>
</dbReference>
<evidence type="ECO:0000256" key="1">
    <source>
        <dbReference type="ARBA" id="ARBA00022737"/>
    </source>
</evidence>
<feature type="repeat" description="ANK" evidence="3">
    <location>
        <begin position="757"/>
        <end position="789"/>
    </location>
</feature>
<evidence type="ECO:0000259" key="6">
    <source>
        <dbReference type="Pfam" id="PF14479"/>
    </source>
</evidence>
<evidence type="ECO:0000313" key="9">
    <source>
        <dbReference type="EMBL" id="KAK7426549.1"/>
    </source>
</evidence>
<evidence type="ECO:0000256" key="2">
    <source>
        <dbReference type="ARBA" id="ARBA00023043"/>
    </source>
</evidence>
<evidence type="ECO:0000256" key="4">
    <source>
        <dbReference type="SAM" id="MobiDB-lite"/>
    </source>
</evidence>
<organism evidence="9 10">
    <name type="scientific">Neonectria magnoliae</name>
    <dbReference type="NCBI Taxonomy" id="2732573"/>
    <lineage>
        <taxon>Eukaryota</taxon>
        <taxon>Fungi</taxon>
        <taxon>Dikarya</taxon>
        <taxon>Ascomycota</taxon>
        <taxon>Pezizomycotina</taxon>
        <taxon>Sordariomycetes</taxon>
        <taxon>Hypocreomycetidae</taxon>
        <taxon>Hypocreales</taxon>
        <taxon>Nectriaceae</taxon>
        <taxon>Neonectria</taxon>
    </lineage>
</organism>
<dbReference type="Pfam" id="PF22939">
    <property type="entry name" value="WHD_GPIID"/>
    <property type="match status" value="1"/>
</dbReference>
<dbReference type="Gene3D" id="3.40.50.300">
    <property type="entry name" value="P-loop containing nucleotide triphosphate hydrolases"/>
    <property type="match status" value="1"/>
</dbReference>
<evidence type="ECO:0000313" key="10">
    <source>
        <dbReference type="Proteomes" id="UP001498421"/>
    </source>
</evidence>
<feature type="chain" id="PRO_5046185103" description="Prion-inhibition and propagation HeLo domain-containing protein" evidence="5">
    <location>
        <begin position="24"/>
        <end position="1187"/>
    </location>
</feature>
<dbReference type="Gene3D" id="1.25.40.20">
    <property type="entry name" value="Ankyrin repeat-containing domain"/>
    <property type="match status" value="4"/>
</dbReference>
<feature type="domain" description="Nephrocystin 3-like N-terminal" evidence="8">
    <location>
        <begin position="222"/>
        <end position="388"/>
    </location>
</feature>
<dbReference type="Gene3D" id="1.20.120.1020">
    <property type="entry name" value="Prion-inhibition and propagation, HeLo domain"/>
    <property type="match status" value="1"/>
</dbReference>
<proteinExistence type="predicted"/>
<feature type="signal peptide" evidence="5">
    <location>
        <begin position="1"/>
        <end position="23"/>
    </location>
</feature>
<dbReference type="SMART" id="SM00248">
    <property type="entry name" value="ANK"/>
    <property type="match status" value="12"/>
</dbReference>
<feature type="repeat" description="ANK" evidence="3">
    <location>
        <begin position="1056"/>
        <end position="1088"/>
    </location>
</feature>
<keyword evidence="10" id="KW-1185">Reference proteome</keyword>
<dbReference type="Pfam" id="PF12796">
    <property type="entry name" value="Ank_2"/>
    <property type="match status" value="5"/>
</dbReference>
<dbReference type="Pfam" id="PF13637">
    <property type="entry name" value="Ank_4"/>
    <property type="match status" value="1"/>
</dbReference>
<feature type="domain" description="Prion-inhibition and propagation HeLo" evidence="6">
    <location>
        <begin position="5"/>
        <end position="161"/>
    </location>
</feature>
<feature type="domain" description="GPI inositol-deacylase winged helix" evidence="7">
    <location>
        <begin position="484"/>
        <end position="577"/>
    </location>
</feature>
<dbReference type="Proteomes" id="UP001498421">
    <property type="component" value="Unassembled WGS sequence"/>
</dbReference>
<evidence type="ECO:0008006" key="11">
    <source>
        <dbReference type="Google" id="ProtNLM"/>
    </source>
</evidence>
<feature type="repeat" description="ANK" evidence="3">
    <location>
        <begin position="955"/>
        <end position="987"/>
    </location>
</feature>
<gene>
    <name evidence="9" type="ORF">QQZ08_007008</name>
</gene>
<feature type="repeat" description="ANK" evidence="3">
    <location>
        <begin position="823"/>
        <end position="855"/>
    </location>
</feature>
<evidence type="ECO:0000256" key="3">
    <source>
        <dbReference type="PROSITE-ProRule" id="PRU00023"/>
    </source>
</evidence>
<keyword evidence="5" id="KW-0732">Signal</keyword>
<keyword evidence="2 3" id="KW-0040">ANK repeat</keyword>
<feature type="compositionally biased region" description="Basic residues" evidence="4">
    <location>
        <begin position="116"/>
        <end position="128"/>
    </location>
</feature>
<dbReference type="Pfam" id="PF24883">
    <property type="entry name" value="NPHP3_N"/>
    <property type="match status" value="1"/>
</dbReference>
<dbReference type="PANTHER" id="PTHR23206">
    <property type="entry name" value="MASK PROTEIN"/>
    <property type="match status" value="1"/>
</dbReference>
<dbReference type="InterPro" id="IPR027417">
    <property type="entry name" value="P-loop_NTPase"/>
</dbReference>
<feature type="repeat" description="ANK" evidence="3">
    <location>
        <begin position="724"/>
        <end position="756"/>
    </location>
</feature>
<dbReference type="InterPro" id="IPR056884">
    <property type="entry name" value="NPHP3-like_N"/>
</dbReference>
<dbReference type="InterPro" id="IPR002110">
    <property type="entry name" value="Ankyrin_rpt"/>
</dbReference>
<dbReference type="SUPFAM" id="SSF48403">
    <property type="entry name" value="Ankyrin repeat"/>
    <property type="match status" value="2"/>
</dbReference>
<dbReference type="PROSITE" id="PS50297">
    <property type="entry name" value="ANK_REP_REGION"/>
    <property type="match status" value="11"/>
</dbReference>
<feature type="region of interest" description="Disordered" evidence="4">
    <location>
        <begin position="101"/>
        <end position="128"/>
    </location>
</feature>
<protein>
    <recommendedName>
        <fullName evidence="11">Prion-inhibition and propagation HeLo domain-containing protein</fullName>
    </recommendedName>
</protein>
<keyword evidence="1" id="KW-0677">Repeat</keyword>
<dbReference type="InterPro" id="IPR054471">
    <property type="entry name" value="GPIID_WHD"/>
</dbReference>
<comment type="caution">
    <text evidence="9">The sequence shown here is derived from an EMBL/GenBank/DDBJ whole genome shotgun (WGS) entry which is preliminary data.</text>
</comment>
<feature type="repeat" description="ANK" evidence="3">
    <location>
        <begin position="922"/>
        <end position="954"/>
    </location>
</feature>
<name>A0ABR1HZ92_9HYPO</name>
<reference evidence="9 10" key="1">
    <citation type="journal article" date="2025" name="Microbiol. Resour. Announc.">
        <title>Draft genome sequences for Neonectria magnoliae and Neonectria punicea, canker pathogens of Liriodendron tulipifera and Acer saccharum in West Virginia.</title>
        <authorList>
            <person name="Petronek H.M."/>
            <person name="Kasson M.T."/>
            <person name="Metheny A.M."/>
            <person name="Stauder C.M."/>
            <person name="Lovett B."/>
            <person name="Lynch S.C."/>
            <person name="Garnas J.R."/>
            <person name="Kasson L.R."/>
            <person name="Stajich J.E."/>
        </authorList>
    </citation>
    <scope>NUCLEOTIDE SEQUENCE [LARGE SCALE GENOMIC DNA]</scope>
    <source>
        <strain evidence="9 10">NRRL 64651</strain>
    </source>
</reference>
<dbReference type="PANTHER" id="PTHR23206:SF7">
    <property type="entry name" value="PROTEIN KINASE DOMAIN-CONTAINING PROTEIN"/>
    <property type="match status" value="1"/>
</dbReference>
<dbReference type="InterPro" id="IPR036770">
    <property type="entry name" value="Ankyrin_rpt-contain_sf"/>
</dbReference>
<feature type="repeat" description="ANK" evidence="3">
    <location>
        <begin position="1022"/>
        <end position="1046"/>
    </location>
</feature>
<dbReference type="Pfam" id="PF14479">
    <property type="entry name" value="HeLo"/>
    <property type="match status" value="1"/>
</dbReference>
<feature type="repeat" description="ANK" evidence="3">
    <location>
        <begin position="790"/>
        <end position="822"/>
    </location>
</feature>
<evidence type="ECO:0000259" key="8">
    <source>
        <dbReference type="Pfam" id="PF24883"/>
    </source>
</evidence>
<evidence type="ECO:0000256" key="5">
    <source>
        <dbReference type="SAM" id="SignalP"/>
    </source>
</evidence>
<evidence type="ECO:0000259" key="7">
    <source>
        <dbReference type="Pfam" id="PF22939"/>
    </source>
</evidence>
<accession>A0ABR1HZ92</accession>
<feature type="repeat" description="ANK" evidence="3">
    <location>
        <begin position="856"/>
        <end position="888"/>
    </location>
</feature>
<dbReference type="PROSITE" id="PS50088">
    <property type="entry name" value="ANK_REPEAT"/>
    <property type="match status" value="11"/>
</dbReference>